<dbReference type="Pfam" id="PF01957">
    <property type="entry name" value="NfeD"/>
    <property type="match status" value="1"/>
</dbReference>
<evidence type="ECO:0000256" key="1">
    <source>
        <dbReference type="ARBA" id="ARBA00004141"/>
    </source>
</evidence>
<evidence type="ECO:0000313" key="7">
    <source>
        <dbReference type="EMBL" id="BDV41417.1"/>
    </source>
</evidence>
<evidence type="ECO:0000259" key="6">
    <source>
        <dbReference type="Pfam" id="PF01957"/>
    </source>
</evidence>
<keyword evidence="8" id="KW-1185">Reference proteome</keyword>
<dbReference type="PANTHER" id="PTHR33507:SF3">
    <property type="entry name" value="INNER MEMBRANE PROTEIN YBBJ"/>
    <property type="match status" value="1"/>
</dbReference>
<protein>
    <submittedName>
        <fullName evidence="7">Membrane protein</fullName>
    </submittedName>
</protein>
<evidence type="ECO:0000256" key="2">
    <source>
        <dbReference type="ARBA" id="ARBA00022692"/>
    </source>
</evidence>
<evidence type="ECO:0000256" key="4">
    <source>
        <dbReference type="ARBA" id="ARBA00023136"/>
    </source>
</evidence>
<dbReference type="InterPro" id="IPR012340">
    <property type="entry name" value="NA-bd_OB-fold"/>
</dbReference>
<dbReference type="EMBL" id="AP027151">
    <property type="protein sequence ID" value="BDV41417.1"/>
    <property type="molecule type" value="Genomic_DNA"/>
</dbReference>
<reference evidence="7 8" key="1">
    <citation type="submission" date="2022-12" db="EMBL/GenBank/DDBJ databases">
        <title>Polyphasic characterization of Geotalea uranireducens NIT-SL11 newly isolated from a complex of sewage sludge and microbially reduced graphene oxide.</title>
        <authorList>
            <person name="Xie L."/>
            <person name="Yoshida N."/>
            <person name="Meng L."/>
        </authorList>
    </citation>
    <scope>NUCLEOTIDE SEQUENCE [LARGE SCALE GENOMIC DNA]</scope>
    <source>
        <strain evidence="7 8">NIT-SL11</strain>
    </source>
</reference>
<keyword evidence="3 5" id="KW-1133">Transmembrane helix</keyword>
<gene>
    <name evidence="7" type="ORF">GURASL_03400</name>
</gene>
<feature type="domain" description="NfeD-like C-terminal" evidence="6">
    <location>
        <begin position="84"/>
        <end position="146"/>
    </location>
</feature>
<organism evidence="7 8">
    <name type="scientific">Geotalea uraniireducens</name>
    <dbReference type="NCBI Taxonomy" id="351604"/>
    <lineage>
        <taxon>Bacteria</taxon>
        <taxon>Pseudomonadati</taxon>
        <taxon>Thermodesulfobacteriota</taxon>
        <taxon>Desulfuromonadia</taxon>
        <taxon>Geobacterales</taxon>
        <taxon>Geobacteraceae</taxon>
        <taxon>Geotalea</taxon>
    </lineage>
</organism>
<dbReference type="InterPro" id="IPR052165">
    <property type="entry name" value="Membrane_assoc_protease"/>
</dbReference>
<evidence type="ECO:0000313" key="8">
    <source>
        <dbReference type="Proteomes" id="UP001317705"/>
    </source>
</evidence>
<keyword evidence="2 5" id="KW-0812">Transmembrane</keyword>
<keyword evidence="4 5" id="KW-0472">Membrane</keyword>
<comment type="subcellular location">
    <subcellularLocation>
        <location evidence="1">Membrane</location>
        <topology evidence="1">Multi-pass membrane protein</topology>
    </subcellularLocation>
</comment>
<dbReference type="SUPFAM" id="SSF141322">
    <property type="entry name" value="NfeD domain-like"/>
    <property type="match status" value="1"/>
</dbReference>
<dbReference type="Proteomes" id="UP001317705">
    <property type="component" value="Chromosome"/>
</dbReference>
<proteinExistence type="predicted"/>
<evidence type="ECO:0000256" key="5">
    <source>
        <dbReference type="SAM" id="Phobius"/>
    </source>
</evidence>
<accession>A0ABN6VQ72</accession>
<feature type="transmembrane region" description="Helical" evidence="5">
    <location>
        <begin position="50"/>
        <end position="68"/>
    </location>
</feature>
<dbReference type="PANTHER" id="PTHR33507">
    <property type="entry name" value="INNER MEMBRANE PROTEIN YBBJ"/>
    <property type="match status" value="1"/>
</dbReference>
<evidence type="ECO:0000256" key="3">
    <source>
        <dbReference type="ARBA" id="ARBA00022989"/>
    </source>
</evidence>
<sequence>MHVEWWYWIVLGFVLIGAELVVPSFTIIWFGLGAVMVGAVFALWRGFPLAGQLCLWTVASVSFTILWFKYLKPKSATGAGQAKESIVGETGMMIQGVATPFERGTVKFPVSLLGADEWRCYADTPLQTGDRVRVLDIQGQILKVAKL</sequence>
<name>A0ABN6VQ72_9BACT</name>
<dbReference type="RefSeq" id="WP_282001400.1">
    <property type="nucleotide sequence ID" value="NZ_AP027151.1"/>
</dbReference>
<dbReference type="InterPro" id="IPR002810">
    <property type="entry name" value="NfeD-like_C"/>
</dbReference>
<feature type="transmembrane region" description="Helical" evidence="5">
    <location>
        <begin position="6"/>
        <end position="22"/>
    </location>
</feature>
<dbReference type="Gene3D" id="2.40.50.140">
    <property type="entry name" value="Nucleic acid-binding proteins"/>
    <property type="match status" value="1"/>
</dbReference>